<dbReference type="PRINTS" id="PR00377">
    <property type="entry name" value="IMPHPHTASES"/>
</dbReference>
<comment type="caution">
    <text evidence="7">The sequence shown here is derived from an EMBL/GenBank/DDBJ whole genome shotgun (WGS) entry which is preliminary data.</text>
</comment>
<evidence type="ECO:0000313" key="7">
    <source>
        <dbReference type="EMBL" id="MEE4542720.1"/>
    </source>
</evidence>
<keyword evidence="8" id="KW-1185">Reference proteome</keyword>
<evidence type="ECO:0000256" key="1">
    <source>
        <dbReference type="ARBA" id="ARBA00001033"/>
    </source>
</evidence>
<dbReference type="InterPro" id="IPR000760">
    <property type="entry name" value="Inositol_monophosphatase-like"/>
</dbReference>
<feature type="region of interest" description="Disordered" evidence="6">
    <location>
        <begin position="1"/>
        <end position="38"/>
    </location>
</feature>
<evidence type="ECO:0000256" key="4">
    <source>
        <dbReference type="ARBA" id="ARBA00022801"/>
    </source>
</evidence>
<dbReference type="Gene3D" id="3.30.540.10">
    <property type="entry name" value="Fructose-1,6-Bisphosphatase, subunit A, domain 1"/>
    <property type="match status" value="1"/>
</dbReference>
<keyword evidence="4" id="KW-0378">Hydrolase</keyword>
<protein>
    <recommendedName>
        <fullName evidence="2">inositol-phosphate phosphatase</fullName>
        <ecNumber evidence="2">3.1.3.25</ecNumber>
    </recommendedName>
</protein>
<keyword evidence="5" id="KW-0460">Magnesium</keyword>
<gene>
    <name evidence="7" type="ORF">V2S66_12165</name>
</gene>
<evidence type="ECO:0000313" key="8">
    <source>
        <dbReference type="Proteomes" id="UP001344658"/>
    </source>
</evidence>
<dbReference type="PROSITE" id="PS00630">
    <property type="entry name" value="IMP_2"/>
    <property type="match status" value="1"/>
</dbReference>
<comment type="catalytic activity">
    <reaction evidence="1">
        <text>a myo-inositol phosphate + H2O = myo-inositol + phosphate</text>
        <dbReference type="Rhea" id="RHEA:24056"/>
        <dbReference type="ChEBI" id="CHEBI:15377"/>
        <dbReference type="ChEBI" id="CHEBI:17268"/>
        <dbReference type="ChEBI" id="CHEBI:43474"/>
        <dbReference type="ChEBI" id="CHEBI:84139"/>
        <dbReference type="EC" id="3.1.3.25"/>
    </reaction>
</comment>
<name>A0ABU7PA73_9ACTN</name>
<dbReference type="Proteomes" id="UP001344658">
    <property type="component" value="Unassembled WGS sequence"/>
</dbReference>
<dbReference type="InterPro" id="IPR020550">
    <property type="entry name" value="Inositol_monophosphatase_CS"/>
</dbReference>
<evidence type="ECO:0000256" key="3">
    <source>
        <dbReference type="ARBA" id="ARBA00022723"/>
    </source>
</evidence>
<dbReference type="RefSeq" id="WP_330794639.1">
    <property type="nucleotide sequence ID" value="NZ_JAZEWV010000007.1"/>
</dbReference>
<dbReference type="Pfam" id="PF00459">
    <property type="entry name" value="Inositol_P"/>
    <property type="match status" value="1"/>
</dbReference>
<evidence type="ECO:0000256" key="2">
    <source>
        <dbReference type="ARBA" id="ARBA00013106"/>
    </source>
</evidence>
<dbReference type="PANTHER" id="PTHR20854:SF4">
    <property type="entry name" value="INOSITOL-1-MONOPHOSPHATASE-RELATED"/>
    <property type="match status" value="1"/>
</dbReference>
<keyword evidence="3" id="KW-0479">Metal-binding</keyword>
<dbReference type="PANTHER" id="PTHR20854">
    <property type="entry name" value="INOSITOL MONOPHOSPHATASE"/>
    <property type="match status" value="1"/>
</dbReference>
<sequence length="333" mass="33500">MGNEVDAGTSSAAEPARPGAASGTDGGTGGGDGSGRTGAQFVDDDLLAAVEQAVREVAAAEVLPRWRRLSDSDIAVKTGPYDLVTTADRLAEERLTQRLTALLPGSVVVGEEAVSADPGVLGRLQGDAPVWVIDPVDGTAAFVRGEDGFAMMVALVSDGEPVASWTYAPRRGLFATARRGGGAHLDGRPLHTATGPGPVRLWTSSPVYRTGTERARLAQLEAAGAVCTPCGCAGLAYLDVARGASDGVAFFWELPWDHAAGLLLVTEAGGASLTAGGEPFRVAGGNELPFTAARNAATAARVAAVLTGEPGAGPAPALLADAHGAGAGGGEER</sequence>
<evidence type="ECO:0000256" key="5">
    <source>
        <dbReference type="ARBA" id="ARBA00022842"/>
    </source>
</evidence>
<dbReference type="EC" id="3.1.3.25" evidence="2"/>
<proteinExistence type="predicted"/>
<accession>A0ABU7PA73</accession>
<dbReference type="InterPro" id="IPR020583">
    <property type="entry name" value="Inositol_monoP_metal-BS"/>
</dbReference>
<dbReference type="Gene3D" id="3.40.190.80">
    <property type="match status" value="1"/>
</dbReference>
<feature type="compositionally biased region" description="Gly residues" evidence="6">
    <location>
        <begin position="24"/>
        <end position="36"/>
    </location>
</feature>
<evidence type="ECO:0000256" key="6">
    <source>
        <dbReference type="SAM" id="MobiDB-lite"/>
    </source>
</evidence>
<reference evidence="7 8" key="1">
    <citation type="submission" date="2023-12" db="EMBL/GenBank/DDBJ databases">
        <title>Streptomyces sp. V4-01.</title>
        <authorList>
            <person name="Somphong A."/>
            <person name="Phongsopitanun W."/>
        </authorList>
    </citation>
    <scope>NUCLEOTIDE SEQUENCE [LARGE SCALE GENOMIC DNA]</scope>
    <source>
        <strain evidence="7 8">V4-01</strain>
    </source>
</reference>
<dbReference type="PROSITE" id="PS00629">
    <property type="entry name" value="IMP_1"/>
    <property type="match status" value="1"/>
</dbReference>
<organism evidence="7 8">
    <name type="scientific">Actinacidiphila polyblastidii</name>
    <dbReference type="NCBI Taxonomy" id="3110430"/>
    <lineage>
        <taxon>Bacteria</taxon>
        <taxon>Bacillati</taxon>
        <taxon>Actinomycetota</taxon>
        <taxon>Actinomycetes</taxon>
        <taxon>Kitasatosporales</taxon>
        <taxon>Streptomycetaceae</taxon>
        <taxon>Actinacidiphila</taxon>
    </lineage>
</organism>
<dbReference type="SUPFAM" id="SSF56655">
    <property type="entry name" value="Carbohydrate phosphatase"/>
    <property type="match status" value="1"/>
</dbReference>
<dbReference type="EMBL" id="JAZEWV010000007">
    <property type="protein sequence ID" value="MEE4542720.1"/>
    <property type="molecule type" value="Genomic_DNA"/>
</dbReference>